<dbReference type="PANTHER" id="PTHR42792">
    <property type="entry name" value="FLAGELLIN"/>
    <property type="match status" value="1"/>
</dbReference>
<dbReference type="HOGENOM" id="CLU_011142_3_2_9"/>
<dbReference type="Gene3D" id="6.10.10.10">
    <property type="entry name" value="Flagellar export chaperone, C-terminal domain"/>
    <property type="match status" value="1"/>
</dbReference>
<dbReference type="InterPro" id="IPR001492">
    <property type="entry name" value="Flagellin"/>
</dbReference>
<dbReference type="RefSeq" id="WP_014425201.1">
    <property type="nucleotide sequence ID" value="NC_017068.1"/>
</dbReference>
<dbReference type="Gene3D" id="1.20.1330.10">
    <property type="entry name" value="f41 fragment of flagellin, N-terminal domain"/>
    <property type="match status" value="2"/>
</dbReference>
<reference evidence="7 8" key="1">
    <citation type="submission" date="2011-10" db="EMBL/GenBank/DDBJ databases">
        <title>Whole genome sequence of Selenomonas ruminantium subsp. lactilytica TAM6421.</title>
        <authorList>
            <person name="Oguchi A."/>
            <person name="Ankai A."/>
            <person name="Kaneko J."/>
            <person name="Yamada-Narita S."/>
            <person name="Fukui S."/>
            <person name="Takahashi M."/>
            <person name="Onodera T."/>
            <person name="Kojima S."/>
            <person name="Fushimi T."/>
            <person name="Abe N."/>
            <person name="Kamio Y."/>
            <person name="Yamazaki S."/>
            <person name="Fujita N."/>
        </authorList>
    </citation>
    <scope>NUCLEOTIDE SEQUENCE [LARGE SCALE GENOMIC DNA]</scope>
    <source>
        <strain evidence="8">NBRC 103574 / TAM6421</strain>
    </source>
</reference>
<comment type="function">
    <text evidence="4">Flagellin is the subunit protein which polymerizes to form the filaments of bacterial flagella.</text>
</comment>
<comment type="similarity">
    <text evidence="1 4">Belongs to the bacterial flagellin family.</text>
</comment>
<dbReference type="KEGG" id="sri:SELR_20630"/>
<dbReference type="GO" id="GO:0005576">
    <property type="term" value="C:extracellular region"/>
    <property type="evidence" value="ECO:0007669"/>
    <property type="project" value="UniProtKB-SubCell"/>
</dbReference>
<evidence type="ECO:0000256" key="4">
    <source>
        <dbReference type="RuleBase" id="RU362073"/>
    </source>
</evidence>
<keyword evidence="7" id="KW-0966">Cell projection</keyword>
<dbReference type="Pfam" id="PF00669">
    <property type="entry name" value="Flagellin_N"/>
    <property type="match status" value="1"/>
</dbReference>
<evidence type="ECO:0000259" key="6">
    <source>
        <dbReference type="Pfam" id="PF00700"/>
    </source>
</evidence>
<dbReference type="PANTHER" id="PTHR42792:SF2">
    <property type="entry name" value="FLAGELLIN"/>
    <property type="match status" value="1"/>
</dbReference>
<dbReference type="EMBL" id="AP012292">
    <property type="protein sequence ID" value="BAL83771.1"/>
    <property type="molecule type" value="Genomic_DNA"/>
</dbReference>
<organism evidence="7 8">
    <name type="scientific">Selenomonas ruminantium subsp. lactilytica (strain NBRC 103574 / TAM6421)</name>
    <dbReference type="NCBI Taxonomy" id="927704"/>
    <lineage>
        <taxon>Bacteria</taxon>
        <taxon>Bacillati</taxon>
        <taxon>Bacillota</taxon>
        <taxon>Negativicutes</taxon>
        <taxon>Selenomonadales</taxon>
        <taxon>Selenomonadaceae</taxon>
        <taxon>Selenomonas</taxon>
    </lineage>
</organism>
<comment type="subcellular location">
    <subcellularLocation>
        <location evidence="4">Secreted</location>
    </subcellularLocation>
    <subcellularLocation>
        <location evidence="4">Bacterial flagellum</location>
    </subcellularLocation>
</comment>
<name>I0GSN4_SELRL</name>
<dbReference type="GO" id="GO:0005198">
    <property type="term" value="F:structural molecule activity"/>
    <property type="evidence" value="ECO:0007669"/>
    <property type="project" value="UniProtKB-UniRule"/>
</dbReference>
<gene>
    <name evidence="7" type="primary">fliC</name>
    <name evidence="7" type="ordered locus">SELR_20630</name>
</gene>
<evidence type="ECO:0000313" key="7">
    <source>
        <dbReference type="EMBL" id="BAL83771.1"/>
    </source>
</evidence>
<dbReference type="GO" id="GO:0009288">
    <property type="term" value="C:bacterial-type flagellum"/>
    <property type="evidence" value="ECO:0007669"/>
    <property type="project" value="UniProtKB-SubCell"/>
</dbReference>
<evidence type="ECO:0000313" key="8">
    <source>
        <dbReference type="Proteomes" id="UP000007887"/>
    </source>
</evidence>
<dbReference type="OrthoDB" id="9796789at2"/>
<dbReference type="SUPFAM" id="SSF64518">
    <property type="entry name" value="Phase 1 flagellin"/>
    <property type="match status" value="1"/>
</dbReference>
<feature type="domain" description="Flagellin C-terminal" evidence="6">
    <location>
        <begin position="350"/>
        <end position="434"/>
    </location>
</feature>
<evidence type="ECO:0000259" key="5">
    <source>
        <dbReference type="Pfam" id="PF00669"/>
    </source>
</evidence>
<keyword evidence="4" id="KW-0964">Secreted</keyword>
<dbReference type="Proteomes" id="UP000007887">
    <property type="component" value="Chromosome"/>
</dbReference>
<evidence type="ECO:0000256" key="3">
    <source>
        <dbReference type="ARBA" id="ARBA00023143"/>
    </source>
</evidence>
<keyword evidence="7" id="KW-0282">Flagellum</keyword>
<evidence type="ECO:0000256" key="1">
    <source>
        <dbReference type="ARBA" id="ARBA00005709"/>
    </source>
</evidence>
<dbReference type="InterPro" id="IPR046358">
    <property type="entry name" value="Flagellin_C"/>
</dbReference>
<keyword evidence="3 4" id="KW-0975">Bacterial flagellum</keyword>
<accession>I0GSN4</accession>
<evidence type="ECO:0000256" key="2">
    <source>
        <dbReference type="ARBA" id="ARBA00020110"/>
    </source>
</evidence>
<dbReference type="InterPro" id="IPR042187">
    <property type="entry name" value="Flagellin_C_sub2"/>
</dbReference>
<dbReference type="AlphaFoldDB" id="I0GSN4"/>
<dbReference type="Pfam" id="PF00700">
    <property type="entry name" value="Flagellin_C"/>
    <property type="match status" value="1"/>
</dbReference>
<feature type="domain" description="Flagellin N-terminal" evidence="5">
    <location>
        <begin position="3"/>
        <end position="138"/>
    </location>
</feature>
<proteinExistence type="inferred from homology"/>
<keyword evidence="7" id="KW-0969">Cilium</keyword>
<dbReference type="PATRIC" id="fig|927704.6.peg.2139"/>
<dbReference type="eggNOG" id="COG1344">
    <property type="taxonomic scope" value="Bacteria"/>
</dbReference>
<protein>
    <recommendedName>
        <fullName evidence="2 4">Flagellin</fullName>
    </recommendedName>
</protein>
<dbReference type="InterPro" id="IPR001029">
    <property type="entry name" value="Flagellin_N"/>
</dbReference>
<sequence>MMVSHYGMSTKIVNIMGAHASKLAKHMQHLSTGMRVSCVADDPSGWAIGQRMDVRIRGIDQACRNAQFSQSMLKVAEGGINSTIDLLRNLKEKAIEAASDTCTDSDRRTIQKLFDQYGDQIDDNANITFNGKILLDGSLNSPALDTAQVMTNQSLSTDTTAGSKLTDLKRRDGDSLNILATDTINLSYVKNGHTYYGSYSAGTTTLADMLTEFNNIDGAIFDAGALQDTSLIGTDSAGNTVYTADNENAISFAAAATGLDGAISGLTISVTDKDGQIKKSATTALNDFHESIEPRDKQSSGLFYTATSADANRGMTSAIGDMRGYSLGVVSKEGHGLDVSTQKSANAALSVLDRALERALAQQTTIGAMSMRLDYTISNLTTESENLTAAMSTILDADMAKEMTEFTKENILLQAAQAMLAQNNHQAGWFLSLLQS</sequence>